<gene>
    <name evidence="3" type="ORF">JMJ55_13850</name>
</gene>
<dbReference type="SUPFAM" id="SSF55315">
    <property type="entry name" value="L30e-like"/>
    <property type="match status" value="1"/>
</dbReference>
<dbReference type="RefSeq" id="WP_202826160.1">
    <property type="nucleotide sequence ID" value="NZ_JAEUXJ010000005.1"/>
</dbReference>
<accession>A0ABS1V7W3</accession>
<organism evidence="3 4">
    <name type="scientific">Belnapia mucosa</name>
    <dbReference type="NCBI Taxonomy" id="2804532"/>
    <lineage>
        <taxon>Bacteria</taxon>
        <taxon>Pseudomonadati</taxon>
        <taxon>Pseudomonadota</taxon>
        <taxon>Alphaproteobacteria</taxon>
        <taxon>Acetobacterales</taxon>
        <taxon>Roseomonadaceae</taxon>
        <taxon>Belnapia</taxon>
    </lineage>
</organism>
<dbReference type="InterPro" id="IPR029064">
    <property type="entry name" value="Ribosomal_eL30-like_sf"/>
</dbReference>
<keyword evidence="4" id="KW-1185">Reference proteome</keyword>
<dbReference type="SUPFAM" id="SSF64376">
    <property type="entry name" value="YlxR-like"/>
    <property type="match status" value="1"/>
</dbReference>
<reference evidence="3 4" key="1">
    <citation type="submission" date="2021-01" db="EMBL/GenBank/DDBJ databases">
        <title>Belnapia mucosa sp. nov. and Belnapia arida sp. nov., isolated from the Tabernas Desert (Almeria, Spain).</title>
        <authorList>
            <person name="Molina-Menor E."/>
            <person name="Vidal-Verdu A."/>
            <person name="Calonge A."/>
            <person name="Satari L."/>
            <person name="Pereto Magraner J."/>
            <person name="Porcar Miralles M."/>
        </authorList>
    </citation>
    <scope>NUCLEOTIDE SEQUENCE [LARGE SCALE GENOMIC DNA]</scope>
    <source>
        <strain evidence="3 4">T6</strain>
    </source>
</reference>
<dbReference type="InterPro" id="IPR035931">
    <property type="entry name" value="YlxR-like_sf"/>
</dbReference>
<sequence length="209" mass="21979">MLTAPPHEPALGAEGEAEEPERGPLRRCLVTRESLPKEAMIRFVLGPEHVVVPDLAGRLPGRGMWLSAKADVLERAVKRGAFSRAARGTVHLPPDLRARIEDGLKGRLRDLIGFARRGGQAVCGRDAVREWLHSGKAGLLVEASDGSPKERARLVGGRGLPVVAPLPAEVLGGVFGRDHAVHVAIAPGRLAKSIAAEAARLAGISAPSG</sequence>
<dbReference type="InterPro" id="IPR007393">
    <property type="entry name" value="YlxR_dom"/>
</dbReference>
<proteinExistence type="predicted"/>
<dbReference type="Pfam" id="PF04296">
    <property type="entry name" value="YlxR"/>
    <property type="match status" value="1"/>
</dbReference>
<dbReference type="Proteomes" id="UP000606490">
    <property type="component" value="Unassembled WGS sequence"/>
</dbReference>
<evidence type="ECO:0000259" key="2">
    <source>
        <dbReference type="Pfam" id="PF04296"/>
    </source>
</evidence>
<comment type="caution">
    <text evidence="3">The sequence shown here is derived from an EMBL/GenBank/DDBJ whole genome shotgun (WGS) entry which is preliminary data.</text>
</comment>
<name>A0ABS1V7W3_9PROT</name>
<feature type="region of interest" description="Disordered" evidence="1">
    <location>
        <begin position="1"/>
        <end position="25"/>
    </location>
</feature>
<feature type="domain" description="YlxR" evidence="2">
    <location>
        <begin position="26"/>
        <end position="101"/>
    </location>
</feature>
<protein>
    <submittedName>
        <fullName evidence="3">RNA-binding protein</fullName>
    </submittedName>
</protein>
<evidence type="ECO:0000313" key="4">
    <source>
        <dbReference type="Proteomes" id="UP000606490"/>
    </source>
</evidence>
<dbReference type="CDD" id="cd00279">
    <property type="entry name" value="YlxR"/>
    <property type="match status" value="1"/>
</dbReference>
<evidence type="ECO:0000313" key="3">
    <source>
        <dbReference type="EMBL" id="MBL6456413.1"/>
    </source>
</evidence>
<dbReference type="InterPro" id="IPR037465">
    <property type="entry name" value="YlxR"/>
</dbReference>
<dbReference type="Gene3D" id="3.30.1330.30">
    <property type="match status" value="1"/>
</dbReference>
<dbReference type="NCBIfam" id="NF006622">
    <property type="entry name" value="PRK09190.1"/>
    <property type="match status" value="1"/>
</dbReference>
<dbReference type="PANTHER" id="PTHR34215:SF1">
    <property type="entry name" value="YLXR DOMAIN-CONTAINING PROTEIN"/>
    <property type="match status" value="1"/>
</dbReference>
<evidence type="ECO:0000256" key="1">
    <source>
        <dbReference type="SAM" id="MobiDB-lite"/>
    </source>
</evidence>
<dbReference type="EMBL" id="JAEUXJ010000005">
    <property type="protein sequence ID" value="MBL6456413.1"/>
    <property type="molecule type" value="Genomic_DNA"/>
</dbReference>
<dbReference type="PANTHER" id="PTHR34215">
    <property type="entry name" value="BLL0784 PROTEIN"/>
    <property type="match status" value="1"/>
</dbReference>
<dbReference type="Gene3D" id="3.30.1230.10">
    <property type="entry name" value="YlxR-like"/>
    <property type="match status" value="1"/>
</dbReference>